<evidence type="ECO:0000313" key="5">
    <source>
        <dbReference type="Proteomes" id="UP001223420"/>
    </source>
</evidence>
<dbReference type="AlphaFoldDB" id="A0AAJ1TXM0"/>
<feature type="signal peptide" evidence="2">
    <location>
        <begin position="1"/>
        <end position="23"/>
    </location>
</feature>
<sequence length="132" mass="14693">MIPMRTALLALLLSASSLVPAVAQQGQGGSMSDMKGMDMSKGSDMKNMTPMQKESMAAMDKMNKAMMDAMMESDPDLAWLRSMAAHHQGAVDMSEIALKHIKDEDVRKEARKTMEENEKSIKEVKMKIKKEK</sequence>
<proteinExistence type="predicted"/>
<dbReference type="InterPro" id="IPR005183">
    <property type="entry name" value="DUF305_CopM-like"/>
</dbReference>
<feature type="domain" description="DUF305" evidence="3">
    <location>
        <begin position="24"/>
        <end position="124"/>
    </location>
</feature>
<gene>
    <name evidence="4" type="ORF">QO001_005813</name>
</gene>
<evidence type="ECO:0000259" key="3">
    <source>
        <dbReference type="Pfam" id="PF03713"/>
    </source>
</evidence>
<evidence type="ECO:0000313" key="4">
    <source>
        <dbReference type="EMBL" id="MDQ0546861.1"/>
    </source>
</evidence>
<dbReference type="Pfam" id="PF03713">
    <property type="entry name" value="DUF305"/>
    <property type="match status" value="1"/>
</dbReference>
<feature type="region of interest" description="Disordered" evidence="1">
    <location>
        <begin position="26"/>
        <end position="48"/>
    </location>
</feature>
<keyword evidence="2" id="KW-0732">Signal</keyword>
<protein>
    <submittedName>
        <fullName evidence="4">Uncharacterized protein (DUF305 family)</fullName>
    </submittedName>
</protein>
<feature type="chain" id="PRO_5042565857" evidence="2">
    <location>
        <begin position="24"/>
        <end position="132"/>
    </location>
</feature>
<accession>A0AAJ1TXM0</accession>
<dbReference type="EMBL" id="JAUSWL010000018">
    <property type="protein sequence ID" value="MDQ0546861.1"/>
    <property type="molecule type" value="Genomic_DNA"/>
</dbReference>
<reference evidence="4" key="1">
    <citation type="submission" date="2023-07" db="EMBL/GenBank/DDBJ databases">
        <title>Genomic Encyclopedia of Type Strains, Phase IV (KMG-IV): sequencing the most valuable type-strain genomes for metagenomic binning, comparative biology and taxonomic classification.</title>
        <authorList>
            <person name="Goeker M."/>
        </authorList>
    </citation>
    <scope>NUCLEOTIDE SEQUENCE</scope>
    <source>
        <strain evidence="4">DSM 19569</strain>
    </source>
</reference>
<comment type="caution">
    <text evidence="4">The sequence shown here is derived from an EMBL/GenBank/DDBJ whole genome shotgun (WGS) entry which is preliminary data.</text>
</comment>
<dbReference type="InterPro" id="IPR012347">
    <property type="entry name" value="Ferritin-like"/>
</dbReference>
<name>A0AAJ1TXM0_9HYPH</name>
<evidence type="ECO:0000256" key="1">
    <source>
        <dbReference type="SAM" id="MobiDB-lite"/>
    </source>
</evidence>
<dbReference type="Gene3D" id="1.20.1260.10">
    <property type="match status" value="1"/>
</dbReference>
<feature type="compositionally biased region" description="Basic and acidic residues" evidence="1">
    <location>
        <begin position="35"/>
        <end position="44"/>
    </location>
</feature>
<dbReference type="Proteomes" id="UP001223420">
    <property type="component" value="Unassembled WGS sequence"/>
</dbReference>
<organism evidence="4 5">
    <name type="scientific">Methylobacterium brachiatum</name>
    <dbReference type="NCBI Taxonomy" id="269660"/>
    <lineage>
        <taxon>Bacteria</taxon>
        <taxon>Pseudomonadati</taxon>
        <taxon>Pseudomonadota</taxon>
        <taxon>Alphaproteobacteria</taxon>
        <taxon>Hyphomicrobiales</taxon>
        <taxon>Methylobacteriaceae</taxon>
        <taxon>Methylobacterium</taxon>
    </lineage>
</organism>
<dbReference type="RefSeq" id="WP_039903007.1">
    <property type="nucleotide sequence ID" value="NZ_JAUSWL010000018.1"/>
</dbReference>
<evidence type="ECO:0000256" key="2">
    <source>
        <dbReference type="SAM" id="SignalP"/>
    </source>
</evidence>